<feature type="chain" id="PRO_5040353033" description="Gamma-interferon-inducible lysosomal thiol reductase" evidence="6">
    <location>
        <begin position="23"/>
        <end position="199"/>
    </location>
</feature>
<evidence type="ECO:0000256" key="1">
    <source>
        <dbReference type="ARBA" id="ARBA00004613"/>
    </source>
</evidence>
<evidence type="ECO:0000256" key="6">
    <source>
        <dbReference type="SAM" id="SignalP"/>
    </source>
</evidence>
<dbReference type="PANTHER" id="PTHR13234:SF8">
    <property type="entry name" value="GAMMA-INTERFERON-INDUCIBLE LYSOSOMAL THIOL REDUCTASE"/>
    <property type="match status" value="1"/>
</dbReference>
<sequence>MNSLYIVLAVVIAVTNVKTLGALKVQVFYETLCPDSQHFITTQLNPTFAQLGSERIDLELIPYGHASEETDANGTKTFTCQHGPDECYGNKVHACVNNLSRAIEESLHFAYCSELSHTPANVTVLQVCAQGAGISWSKVEDCLSSGLADELLSANGRKTALVDAGNIPTIVFNKIYYPNRESAWFNFKETVCQFVDCIY</sequence>
<keyword evidence="5" id="KW-0325">Glycoprotein</keyword>
<organism evidence="7 8">
    <name type="scientific">Ceutorhynchus assimilis</name>
    <name type="common">cabbage seed weevil</name>
    <dbReference type="NCBI Taxonomy" id="467358"/>
    <lineage>
        <taxon>Eukaryota</taxon>
        <taxon>Metazoa</taxon>
        <taxon>Ecdysozoa</taxon>
        <taxon>Arthropoda</taxon>
        <taxon>Hexapoda</taxon>
        <taxon>Insecta</taxon>
        <taxon>Pterygota</taxon>
        <taxon>Neoptera</taxon>
        <taxon>Endopterygota</taxon>
        <taxon>Coleoptera</taxon>
        <taxon>Polyphaga</taxon>
        <taxon>Cucujiformia</taxon>
        <taxon>Curculionidae</taxon>
        <taxon>Ceutorhynchinae</taxon>
        <taxon>Ceutorhynchus</taxon>
    </lineage>
</organism>
<dbReference type="Gene3D" id="3.40.30.10">
    <property type="entry name" value="Glutaredoxin"/>
    <property type="match status" value="1"/>
</dbReference>
<dbReference type="SUPFAM" id="SSF52833">
    <property type="entry name" value="Thioredoxin-like"/>
    <property type="match status" value="1"/>
</dbReference>
<dbReference type="GO" id="GO:0016671">
    <property type="term" value="F:oxidoreductase activity, acting on a sulfur group of donors, disulfide as acceptor"/>
    <property type="evidence" value="ECO:0007669"/>
    <property type="project" value="InterPro"/>
</dbReference>
<feature type="signal peptide" evidence="6">
    <location>
        <begin position="1"/>
        <end position="22"/>
    </location>
</feature>
<protein>
    <recommendedName>
        <fullName evidence="9">Gamma-interferon-inducible lysosomal thiol reductase</fullName>
    </recommendedName>
</protein>
<dbReference type="InterPro" id="IPR036249">
    <property type="entry name" value="Thioredoxin-like_sf"/>
</dbReference>
<keyword evidence="4 6" id="KW-0732">Signal</keyword>
<evidence type="ECO:0000256" key="4">
    <source>
        <dbReference type="ARBA" id="ARBA00022729"/>
    </source>
</evidence>
<name>A0A9N9MXI6_9CUCU</name>
<gene>
    <name evidence="7" type="ORF">CEUTPL_LOCUS9899</name>
</gene>
<dbReference type="OrthoDB" id="958254at2759"/>
<proteinExistence type="inferred from homology"/>
<evidence type="ECO:0000256" key="5">
    <source>
        <dbReference type="ARBA" id="ARBA00023180"/>
    </source>
</evidence>
<comment type="similarity">
    <text evidence="2">Belongs to the GILT family.</text>
</comment>
<dbReference type="GO" id="GO:0005576">
    <property type="term" value="C:extracellular region"/>
    <property type="evidence" value="ECO:0007669"/>
    <property type="project" value="UniProtKB-SubCell"/>
</dbReference>
<evidence type="ECO:0000313" key="7">
    <source>
        <dbReference type="EMBL" id="CAG9769387.1"/>
    </source>
</evidence>
<dbReference type="PANTHER" id="PTHR13234">
    <property type="entry name" value="GAMMA-INTERFERON INDUCIBLE LYSOSOMAL THIOL REDUCTASE GILT"/>
    <property type="match status" value="1"/>
</dbReference>
<evidence type="ECO:0000256" key="2">
    <source>
        <dbReference type="ARBA" id="ARBA00005679"/>
    </source>
</evidence>
<comment type="subcellular location">
    <subcellularLocation>
        <location evidence="1">Secreted</location>
    </subcellularLocation>
</comment>
<keyword evidence="3" id="KW-0964">Secreted</keyword>
<evidence type="ECO:0000256" key="3">
    <source>
        <dbReference type="ARBA" id="ARBA00022525"/>
    </source>
</evidence>
<dbReference type="AlphaFoldDB" id="A0A9N9MXI6"/>
<evidence type="ECO:0000313" key="8">
    <source>
        <dbReference type="Proteomes" id="UP001152799"/>
    </source>
</evidence>
<evidence type="ECO:0008006" key="9">
    <source>
        <dbReference type="Google" id="ProtNLM"/>
    </source>
</evidence>
<keyword evidence="8" id="KW-1185">Reference proteome</keyword>
<accession>A0A9N9MXI6</accession>
<reference evidence="7" key="1">
    <citation type="submission" date="2022-01" db="EMBL/GenBank/DDBJ databases">
        <authorList>
            <person name="King R."/>
        </authorList>
    </citation>
    <scope>NUCLEOTIDE SEQUENCE</scope>
</reference>
<dbReference type="Proteomes" id="UP001152799">
    <property type="component" value="Chromosome 5"/>
</dbReference>
<dbReference type="Pfam" id="PF03227">
    <property type="entry name" value="GILT"/>
    <property type="match status" value="1"/>
</dbReference>
<dbReference type="InterPro" id="IPR004911">
    <property type="entry name" value="Interferon-induced_GILT"/>
</dbReference>
<dbReference type="EMBL" id="OU892281">
    <property type="protein sequence ID" value="CAG9769387.1"/>
    <property type="molecule type" value="Genomic_DNA"/>
</dbReference>